<evidence type="ECO:0000256" key="2">
    <source>
        <dbReference type="SAM" id="SignalP"/>
    </source>
</evidence>
<name>A0A8J9S934_PHATR</name>
<keyword evidence="2" id="KW-0732">Signal</keyword>
<dbReference type="EMBL" id="OU594943">
    <property type="protein sequence ID" value="CAG9285157.1"/>
    <property type="molecule type" value="Genomic_DNA"/>
</dbReference>
<dbReference type="InterPro" id="IPR051222">
    <property type="entry name" value="PPR/CCM1_RNA-binding"/>
</dbReference>
<dbReference type="Gene3D" id="1.25.40.10">
    <property type="entry name" value="Tetratricopeptide repeat domain"/>
    <property type="match status" value="3"/>
</dbReference>
<dbReference type="PANTHER" id="PTHR47942:SF63">
    <property type="entry name" value="PENTATRICOPEPTIDE REPEAT-CONTAINING PROTEIN"/>
    <property type="match status" value="1"/>
</dbReference>
<evidence type="ECO:0000313" key="4">
    <source>
        <dbReference type="EMBL" id="CAG9285157.1"/>
    </source>
</evidence>
<proteinExistence type="predicted"/>
<evidence type="ECO:0000256" key="1">
    <source>
        <dbReference type="ARBA" id="ARBA00022737"/>
    </source>
</evidence>
<dbReference type="AlphaFoldDB" id="A0A8J9S934"/>
<organism evidence="4">
    <name type="scientific">Phaeodactylum tricornutum</name>
    <name type="common">Diatom</name>
    <dbReference type="NCBI Taxonomy" id="2850"/>
    <lineage>
        <taxon>Eukaryota</taxon>
        <taxon>Sar</taxon>
        <taxon>Stramenopiles</taxon>
        <taxon>Ochrophyta</taxon>
        <taxon>Bacillariophyta</taxon>
        <taxon>Bacillariophyceae</taxon>
        <taxon>Bacillariophycidae</taxon>
        <taxon>Naviculales</taxon>
        <taxon>Phaeodactylaceae</taxon>
        <taxon>Phaeodactylum</taxon>
    </lineage>
</organism>
<dbReference type="Proteomes" id="UP000836788">
    <property type="component" value="Chromosome 2"/>
</dbReference>
<feature type="chain" id="PRO_5035419940" description="PROP1-like PPR domain-containing protein" evidence="2">
    <location>
        <begin position="22"/>
        <end position="785"/>
    </location>
</feature>
<dbReference type="InterPro" id="IPR011990">
    <property type="entry name" value="TPR-like_helical_dom_sf"/>
</dbReference>
<dbReference type="InterPro" id="IPR033443">
    <property type="entry name" value="PROP1-like_PPR_dom"/>
</dbReference>
<dbReference type="PANTHER" id="PTHR47942">
    <property type="entry name" value="TETRATRICOPEPTIDE REPEAT (TPR)-LIKE SUPERFAMILY PROTEIN-RELATED"/>
    <property type="match status" value="1"/>
</dbReference>
<keyword evidence="1" id="KW-0677">Repeat</keyword>
<dbReference type="Pfam" id="PF17177">
    <property type="entry name" value="PPR_long"/>
    <property type="match status" value="1"/>
</dbReference>
<feature type="domain" description="PROP1-like PPR" evidence="3">
    <location>
        <begin position="548"/>
        <end position="682"/>
    </location>
</feature>
<reference evidence="4" key="1">
    <citation type="submission" date="2022-02" db="EMBL/GenBank/DDBJ databases">
        <authorList>
            <person name="Giguere J D."/>
        </authorList>
    </citation>
    <scope>NUCLEOTIDE SEQUENCE</scope>
    <source>
        <strain evidence="4">CCAP 1055/1</strain>
    </source>
</reference>
<accession>A0A8J9S934</accession>
<sequence length="785" mass="88256">MRHSGVATTALGLFALPGARPFSFSSTGTYSPQTFAPCCAATSRRNSATCNNESFQADDISLLDSKPDREFKTSTPSKGDISELDLSLSHFIDMMDKAPPGTLQTEEIRLLREMMASITEENEGHVDTMERLLYRMISEWGAATQNKRDDRIILLEPKLEDFLLVFKAWQATLETTLRSKTSSGKLNTKGLSVTVERVWRLFATQKSLFENGLESVKPDQETFRTVLSVFSVSRDRGMDRKVWSLFEAMQSSYDVEPDESIYNFVIRSLAKSRQRGAAERAENLLREAVKQYPPWMDVKGRVRGMSVESFNVVLTAWAKSGLDYGAERAEKLIIFMDEVDSANGSPGTVKPNISSFTSLIDAYAQQSEWDGVAAAERILNRILDFYLEGEAEFQPSIATWTIVLSGWSRLSRKGNRGAASRADRLLKRIESLHQEGRIEFEPDAIAYVTVMNAFCSSKTPDGPPRGEDILDEMNERFMDGDDSMRPSAKSVRMVIDAWVKSNGPGCMEKAERVLDRYEDHLASSGPPDEPHGTFEDTTEIYKILLFGWAKNGDPERAQDYLLDMVDKNMQLDSFCFDKVIEANTFLNGQDSLQRSTQVFELLEKARKTGTIKPNERVYTSYIRAIAKARVPDVAEKADAVLQRMQDLFAEGNRGIEPTVFTYNAVLMACSETPNTEKASNASAFKIALRIFNEVRGQRRGPDHVTFGNMLRCTNLVPKGDQKDKLVKATFQLCCKTGWVNSFVLRDLRDAASAELLESLFSQSLDSLDVEQLPASWQRQFANKRR</sequence>
<evidence type="ECO:0000259" key="3">
    <source>
        <dbReference type="Pfam" id="PF17177"/>
    </source>
</evidence>
<feature type="signal peptide" evidence="2">
    <location>
        <begin position="1"/>
        <end position="21"/>
    </location>
</feature>
<gene>
    <name evidence="4" type="ORF">PTTT1_LOCUS28145</name>
</gene>
<protein>
    <recommendedName>
        <fullName evidence="3">PROP1-like PPR domain-containing protein</fullName>
    </recommendedName>
</protein>